<evidence type="ECO:0000313" key="2">
    <source>
        <dbReference type="Proteomes" id="UP000284531"/>
    </source>
</evidence>
<comment type="caution">
    <text evidence="1">The sequence shown here is derived from an EMBL/GenBank/DDBJ whole genome shotgun (WGS) entry which is preliminary data.</text>
</comment>
<evidence type="ECO:0000313" key="1">
    <source>
        <dbReference type="EMBL" id="RKE04504.1"/>
    </source>
</evidence>
<name>A0A419X9R5_9BACT</name>
<proteinExistence type="predicted"/>
<dbReference type="AlphaFoldDB" id="A0A419X9R5"/>
<dbReference type="Proteomes" id="UP000284531">
    <property type="component" value="Unassembled WGS sequence"/>
</dbReference>
<dbReference type="EMBL" id="RAPQ01000008">
    <property type="protein sequence ID" value="RKE04504.1"/>
    <property type="molecule type" value="Genomic_DNA"/>
</dbReference>
<dbReference type="RefSeq" id="WP_282014586.1">
    <property type="nucleotide sequence ID" value="NZ_CANNEC010000005.1"/>
</dbReference>
<protein>
    <submittedName>
        <fullName evidence="1">Uncharacterized protein</fullName>
    </submittedName>
</protein>
<reference evidence="1 2" key="1">
    <citation type="submission" date="2018-09" db="EMBL/GenBank/DDBJ databases">
        <title>Genomic Encyclopedia of Archaeal and Bacterial Type Strains, Phase II (KMG-II): from individual species to whole genera.</title>
        <authorList>
            <person name="Goeker M."/>
        </authorList>
    </citation>
    <scope>NUCLEOTIDE SEQUENCE [LARGE SCALE GENOMIC DNA]</scope>
    <source>
        <strain evidence="1 2">DSM 21950</strain>
    </source>
</reference>
<accession>A0A419X9R5</accession>
<gene>
    <name evidence="1" type="ORF">BXY64_1529</name>
</gene>
<organism evidence="1 2">
    <name type="scientific">Marinifilum flexuosum</name>
    <dbReference type="NCBI Taxonomy" id="1117708"/>
    <lineage>
        <taxon>Bacteria</taxon>
        <taxon>Pseudomonadati</taxon>
        <taxon>Bacteroidota</taxon>
        <taxon>Bacteroidia</taxon>
        <taxon>Marinilabiliales</taxon>
        <taxon>Marinifilaceae</taxon>
    </lineage>
</organism>
<sequence>MLLTIDQKPINQEEIIMHDGCAGSFENGKQVVDKIRMMGFAEQLMPMPMDIECHGCKETFTMEEFEGHCPKCDMVHGVTPCHAFDPNNIMAAGIGY</sequence>
<keyword evidence="2" id="KW-1185">Reference proteome</keyword>